<dbReference type="STRING" id="1229662.W3XK07"/>
<protein>
    <submittedName>
        <fullName evidence="2">Uncharacterized protein</fullName>
    </submittedName>
</protein>
<dbReference type="eggNOG" id="ENOG502SSHG">
    <property type="taxonomic scope" value="Eukaryota"/>
</dbReference>
<dbReference type="OrthoDB" id="4186099at2759"/>
<reference evidence="3" key="1">
    <citation type="journal article" date="2015" name="BMC Genomics">
        <title>Genomic and transcriptomic analysis of the endophytic fungus Pestalotiopsis fici reveals its lifestyle and high potential for synthesis of natural products.</title>
        <authorList>
            <person name="Wang X."/>
            <person name="Zhang X."/>
            <person name="Liu L."/>
            <person name="Xiang M."/>
            <person name="Wang W."/>
            <person name="Sun X."/>
            <person name="Che Y."/>
            <person name="Guo L."/>
            <person name="Liu G."/>
            <person name="Guo L."/>
            <person name="Wang C."/>
            <person name="Yin W.B."/>
            <person name="Stadler M."/>
            <person name="Zhang X."/>
            <person name="Liu X."/>
        </authorList>
    </citation>
    <scope>NUCLEOTIDE SEQUENCE [LARGE SCALE GENOMIC DNA]</scope>
    <source>
        <strain evidence="3">W106-1 / CGMCC3.15140</strain>
    </source>
</reference>
<keyword evidence="1" id="KW-0732">Signal</keyword>
<dbReference type="HOGENOM" id="CLU_138695_1_0_1"/>
<evidence type="ECO:0000313" key="2">
    <source>
        <dbReference type="EMBL" id="ETS86354.1"/>
    </source>
</evidence>
<dbReference type="Proteomes" id="UP000030651">
    <property type="component" value="Unassembled WGS sequence"/>
</dbReference>
<dbReference type="EMBL" id="KI912109">
    <property type="protein sequence ID" value="ETS86354.1"/>
    <property type="molecule type" value="Genomic_DNA"/>
</dbReference>
<feature type="chain" id="PRO_5004835916" evidence="1">
    <location>
        <begin position="18"/>
        <end position="93"/>
    </location>
</feature>
<gene>
    <name evidence="2" type="ORF">PFICI_00182</name>
</gene>
<feature type="signal peptide" evidence="1">
    <location>
        <begin position="1"/>
        <end position="17"/>
    </location>
</feature>
<dbReference type="AlphaFoldDB" id="W3XK07"/>
<dbReference type="RefSeq" id="XP_007826954.1">
    <property type="nucleotide sequence ID" value="XM_007828763.1"/>
</dbReference>
<accession>W3XK07</accession>
<organism evidence="2 3">
    <name type="scientific">Pestalotiopsis fici (strain W106-1 / CGMCC3.15140)</name>
    <dbReference type="NCBI Taxonomy" id="1229662"/>
    <lineage>
        <taxon>Eukaryota</taxon>
        <taxon>Fungi</taxon>
        <taxon>Dikarya</taxon>
        <taxon>Ascomycota</taxon>
        <taxon>Pezizomycotina</taxon>
        <taxon>Sordariomycetes</taxon>
        <taxon>Xylariomycetidae</taxon>
        <taxon>Amphisphaeriales</taxon>
        <taxon>Sporocadaceae</taxon>
        <taxon>Pestalotiopsis</taxon>
    </lineage>
</organism>
<evidence type="ECO:0000256" key="1">
    <source>
        <dbReference type="SAM" id="SignalP"/>
    </source>
</evidence>
<dbReference type="KEGG" id="pfy:PFICI_00182"/>
<keyword evidence="3" id="KW-1185">Reference proteome</keyword>
<proteinExistence type="predicted"/>
<dbReference type="GeneID" id="19265195"/>
<sequence>MKFYSAAVLLLAGSVAARNCKEGLDYCGRTLLDIGKYQPQIDQSLADAHQAEVDGGKHDLFHCLGGSNGVIAFKKHCGNGCTDGGSNKNDYCS</sequence>
<dbReference type="InParanoid" id="W3XK07"/>
<evidence type="ECO:0000313" key="3">
    <source>
        <dbReference type="Proteomes" id="UP000030651"/>
    </source>
</evidence>
<dbReference type="OMA" id="FATARNC"/>
<name>W3XK07_PESFW</name>